<comment type="caution">
    <text evidence="5">The sequence shown here is derived from an EMBL/GenBank/DDBJ whole genome shotgun (WGS) entry which is preliminary data.</text>
</comment>
<protein>
    <submittedName>
        <fullName evidence="5">Type I restriction endonuclease</fullName>
    </submittedName>
</protein>
<dbReference type="CDD" id="cd17288">
    <property type="entry name" value="RMtype1_S_LlaAI06ORF1089P_TRD1-CR1_like"/>
    <property type="match status" value="1"/>
</dbReference>
<dbReference type="Gene3D" id="1.10.287.1120">
    <property type="entry name" value="Bipartite methylase S protein"/>
    <property type="match status" value="1"/>
</dbReference>
<reference evidence="5 6" key="1">
    <citation type="submission" date="2018-07" db="EMBL/GenBank/DDBJ databases">
        <title>A draft genome of a endophytic bacteria, a new species of Pedobacter.</title>
        <authorList>
            <person name="Zhang Z.D."/>
            <person name="Chen Z.J."/>
        </authorList>
    </citation>
    <scope>NUCLEOTIDE SEQUENCE [LARGE SCALE GENOMIC DNA]</scope>
    <source>
        <strain evidence="5 6">RS10</strain>
    </source>
</reference>
<dbReference type="PANTHER" id="PTHR30408:SF12">
    <property type="entry name" value="TYPE I RESTRICTION ENZYME MJAVIII SPECIFICITY SUBUNIT"/>
    <property type="match status" value="1"/>
</dbReference>
<accession>A0A366KJR0</accession>
<dbReference type="Proteomes" id="UP000252081">
    <property type="component" value="Unassembled WGS sequence"/>
</dbReference>
<evidence type="ECO:0000256" key="1">
    <source>
        <dbReference type="ARBA" id="ARBA00010923"/>
    </source>
</evidence>
<dbReference type="PANTHER" id="PTHR30408">
    <property type="entry name" value="TYPE-1 RESTRICTION ENZYME ECOKI SPECIFICITY PROTEIN"/>
    <property type="match status" value="1"/>
</dbReference>
<feature type="domain" description="Type I restriction modification DNA specificity" evidence="4">
    <location>
        <begin position="12"/>
        <end position="163"/>
    </location>
</feature>
<dbReference type="SUPFAM" id="SSF116734">
    <property type="entry name" value="DNA methylase specificity domain"/>
    <property type="match status" value="1"/>
</dbReference>
<dbReference type="EMBL" id="QNQU01000069">
    <property type="protein sequence ID" value="RBQ01708.1"/>
    <property type="molecule type" value="Genomic_DNA"/>
</dbReference>
<dbReference type="InterPro" id="IPR044946">
    <property type="entry name" value="Restrct_endonuc_typeI_TRD_sf"/>
</dbReference>
<evidence type="ECO:0000256" key="3">
    <source>
        <dbReference type="ARBA" id="ARBA00023125"/>
    </source>
</evidence>
<dbReference type="GO" id="GO:0004519">
    <property type="term" value="F:endonuclease activity"/>
    <property type="evidence" value="ECO:0007669"/>
    <property type="project" value="UniProtKB-KW"/>
</dbReference>
<dbReference type="Pfam" id="PF01420">
    <property type="entry name" value="Methylase_S"/>
    <property type="match status" value="1"/>
</dbReference>
<keyword evidence="5" id="KW-0378">Hydrolase</keyword>
<evidence type="ECO:0000313" key="5">
    <source>
        <dbReference type="EMBL" id="RBQ01708.1"/>
    </source>
</evidence>
<keyword evidence="3" id="KW-0238">DNA-binding</keyword>
<evidence type="ECO:0000256" key="2">
    <source>
        <dbReference type="ARBA" id="ARBA00022747"/>
    </source>
</evidence>
<keyword evidence="2" id="KW-0680">Restriction system</keyword>
<dbReference type="InterPro" id="IPR052021">
    <property type="entry name" value="Type-I_RS_S_subunit"/>
</dbReference>
<organism evidence="5 6">
    <name type="scientific">Pedobacter miscanthi</name>
    <dbReference type="NCBI Taxonomy" id="2259170"/>
    <lineage>
        <taxon>Bacteria</taxon>
        <taxon>Pseudomonadati</taxon>
        <taxon>Bacteroidota</taxon>
        <taxon>Sphingobacteriia</taxon>
        <taxon>Sphingobacteriales</taxon>
        <taxon>Sphingobacteriaceae</taxon>
        <taxon>Pedobacter</taxon>
    </lineage>
</organism>
<name>A0A366KJR0_9SPHI</name>
<dbReference type="GO" id="GO:0003677">
    <property type="term" value="F:DNA binding"/>
    <property type="evidence" value="ECO:0007669"/>
    <property type="project" value="UniProtKB-KW"/>
</dbReference>
<sequence>MRFKDGLDEYPTWNEKKISEILKIGSGKDYKHLNAGTIPVFGTGGFMISVDDFLHNGETVCIGRKGTIDKPMYFNGKIWTVDTLFYTHSFNFSRPKYIFHLFQTINWFEYNEASGVPSLSKSTIEQIVVEIPTVEEQDVIANFLFKLDSKIEIENSILSRLEKQKKFLLQQIFVK</sequence>
<keyword evidence="6" id="KW-1185">Reference proteome</keyword>
<comment type="similarity">
    <text evidence="1">Belongs to the type-I restriction system S methylase family.</text>
</comment>
<dbReference type="GO" id="GO:0009307">
    <property type="term" value="P:DNA restriction-modification system"/>
    <property type="evidence" value="ECO:0007669"/>
    <property type="project" value="UniProtKB-KW"/>
</dbReference>
<dbReference type="Gene3D" id="3.90.220.20">
    <property type="entry name" value="DNA methylase specificity domains"/>
    <property type="match status" value="1"/>
</dbReference>
<keyword evidence="5" id="KW-0255">Endonuclease</keyword>
<evidence type="ECO:0000313" key="6">
    <source>
        <dbReference type="Proteomes" id="UP000252081"/>
    </source>
</evidence>
<dbReference type="OrthoDB" id="9816225at2"/>
<proteinExistence type="inferred from homology"/>
<evidence type="ECO:0000259" key="4">
    <source>
        <dbReference type="Pfam" id="PF01420"/>
    </source>
</evidence>
<keyword evidence="5" id="KW-0540">Nuclease</keyword>
<gene>
    <name evidence="5" type="ORF">DRW42_28350</name>
</gene>
<dbReference type="InterPro" id="IPR000055">
    <property type="entry name" value="Restrct_endonuc_typeI_TRD"/>
</dbReference>
<dbReference type="AlphaFoldDB" id="A0A366KJR0"/>